<dbReference type="AlphaFoldDB" id="A0AAD9ETJ2"/>
<accession>A0AAD9ETJ2</accession>
<feature type="transmembrane region" description="Helical" evidence="2">
    <location>
        <begin position="20"/>
        <end position="40"/>
    </location>
</feature>
<sequence>MHNKSFLQARCEEPIMTTDWGLPLVLALLGLALIYAFLYLPATAQRALMEQALRSNNTTNTTEMTTPGNKDWLTEE</sequence>
<name>A0AAD9ETJ2_DISEL</name>
<dbReference type="Proteomes" id="UP001228049">
    <property type="component" value="Unassembled WGS sequence"/>
</dbReference>
<evidence type="ECO:0000256" key="1">
    <source>
        <dbReference type="SAM" id="MobiDB-lite"/>
    </source>
</evidence>
<protein>
    <submittedName>
        <fullName evidence="3">Transcriptional regulatory protein</fullName>
    </submittedName>
</protein>
<keyword evidence="2" id="KW-0472">Membrane</keyword>
<proteinExistence type="predicted"/>
<evidence type="ECO:0000313" key="4">
    <source>
        <dbReference type="Proteomes" id="UP001228049"/>
    </source>
</evidence>
<organism evidence="3 4">
    <name type="scientific">Dissostichus eleginoides</name>
    <name type="common">Patagonian toothfish</name>
    <name type="synonym">Dissostichus amissus</name>
    <dbReference type="NCBI Taxonomy" id="100907"/>
    <lineage>
        <taxon>Eukaryota</taxon>
        <taxon>Metazoa</taxon>
        <taxon>Chordata</taxon>
        <taxon>Craniata</taxon>
        <taxon>Vertebrata</taxon>
        <taxon>Euteleostomi</taxon>
        <taxon>Actinopterygii</taxon>
        <taxon>Neopterygii</taxon>
        <taxon>Teleostei</taxon>
        <taxon>Neoteleostei</taxon>
        <taxon>Acanthomorphata</taxon>
        <taxon>Eupercaria</taxon>
        <taxon>Perciformes</taxon>
        <taxon>Notothenioidei</taxon>
        <taxon>Nototheniidae</taxon>
        <taxon>Dissostichus</taxon>
    </lineage>
</organism>
<comment type="caution">
    <text evidence="3">The sequence shown here is derived from an EMBL/GenBank/DDBJ whole genome shotgun (WGS) entry which is preliminary data.</text>
</comment>
<keyword evidence="2" id="KW-1133">Transmembrane helix</keyword>
<reference evidence="3" key="1">
    <citation type="submission" date="2023-04" db="EMBL/GenBank/DDBJ databases">
        <title>Chromosome-level genome of Chaenocephalus aceratus.</title>
        <authorList>
            <person name="Park H."/>
        </authorList>
    </citation>
    <scope>NUCLEOTIDE SEQUENCE</scope>
    <source>
        <strain evidence="3">DE</strain>
        <tissue evidence="3">Muscle</tissue>
    </source>
</reference>
<evidence type="ECO:0000256" key="2">
    <source>
        <dbReference type="SAM" id="Phobius"/>
    </source>
</evidence>
<keyword evidence="2" id="KW-0812">Transmembrane</keyword>
<feature type="compositionally biased region" description="Low complexity" evidence="1">
    <location>
        <begin position="56"/>
        <end position="66"/>
    </location>
</feature>
<evidence type="ECO:0000313" key="3">
    <source>
        <dbReference type="EMBL" id="KAK1877789.1"/>
    </source>
</evidence>
<feature type="region of interest" description="Disordered" evidence="1">
    <location>
        <begin position="54"/>
        <end position="76"/>
    </location>
</feature>
<dbReference type="EMBL" id="JASDAP010000027">
    <property type="protein sequence ID" value="KAK1877789.1"/>
    <property type="molecule type" value="Genomic_DNA"/>
</dbReference>
<keyword evidence="4" id="KW-1185">Reference proteome</keyword>
<gene>
    <name evidence="3" type="ORF">KUDE01_003097</name>
</gene>